<evidence type="ECO:0000313" key="7">
    <source>
        <dbReference type="Proteomes" id="UP000703674"/>
    </source>
</evidence>
<keyword evidence="1 3" id="KW-0812">Transmembrane</keyword>
<dbReference type="InterPro" id="IPR008756">
    <property type="entry name" value="Peptidase_M56"/>
</dbReference>
<feature type="transmembrane region" description="Helical" evidence="3">
    <location>
        <begin position="38"/>
        <end position="55"/>
    </location>
</feature>
<proteinExistence type="inferred from homology"/>
<keyword evidence="1" id="KW-1134">Transmembrane beta strand</keyword>
<feature type="domain" description="Peptidase M56" evidence="4">
    <location>
        <begin position="122"/>
        <end position="257"/>
    </location>
</feature>
<dbReference type="InterPro" id="IPR037066">
    <property type="entry name" value="Plug_dom_sf"/>
</dbReference>
<evidence type="ECO:0000313" key="6">
    <source>
        <dbReference type="EMBL" id="NJW53734.1"/>
    </source>
</evidence>
<evidence type="ECO:0000259" key="4">
    <source>
        <dbReference type="Pfam" id="PF05569"/>
    </source>
</evidence>
<keyword evidence="1" id="KW-0813">Transport</keyword>
<evidence type="ECO:0000256" key="2">
    <source>
        <dbReference type="SAM" id="MobiDB-lite"/>
    </source>
</evidence>
<dbReference type="PANTHER" id="PTHR34978:SF3">
    <property type="entry name" value="SLR0241 PROTEIN"/>
    <property type="match status" value="1"/>
</dbReference>
<dbReference type="InterPro" id="IPR039426">
    <property type="entry name" value="TonB-dep_rcpt-like"/>
</dbReference>
<feature type="transmembrane region" description="Helical" evidence="3">
    <location>
        <begin position="6"/>
        <end position="26"/>
    </location>
</feature>
<keyword evidence="6" id="KW-0675">Receptor</keyword>
<feature type="region of interest" description="Disordered" evidence="2">
    <location>
        <begin position="600"/>
        <end position="619"/>
    </location>
</feature>
<comment type="subcellular location">
    <subcellularLocation>
        <location evidence="1">Cell outer membrane</location>
        <topology evidence="1">Multi-pass membrane protein</topology>
    </subcellularLocation>
</comment>
<dbReference type="SUPFAM" id="SSF56935">
    <property type="entry name" value="Porins"/>
    <property type="match status" value="1"/>
</dbReference>
<sequence length="703" mass="79703">MMQDLIIYLLKSAGLLSIFFLGYFFLLKNDTSFNANRFFLLAGIFTSLLLPFLEITRTVEVETTAAPLLLENFSAEINPKTTSQTQSTDWWLIAGIIYLLGCGFFLLRFIRELFSLLYLITTHKNSRKENFFIINKEGITQPFAFFNYIVLDPSQHSALELELILKHEMSHARQWHSIDQLISSLSTYMLWFNPFTWFYRKSLVQNLEFLADKEVVAAKVSKKEYQKTLLKISVSGFEPALTNQFYQPLIKKRIMMINKNPSRKSHFWKTGLLLPFLAFFIFSFNIKTEAMEVPAQQEQVTTNELTVYITKETDKKALRAYKRLFKQEGVELTFKNPQYSEGFLINIEVSFKKASSGATGSLSLNNPNGISPLLIQTNGKEVTMSPQNSVPKQPDNPLAEIGKSPLYVLSGKEYKSSQLINKHLEVKGDWQVLQPKEARKKYGAKAKDGAIIIPHENIVEDFKATLKDIDLSQMPMKKIFIHVLQDQPPVLMGVDSKVTVHGSSKPTAFEQQEISFHKKPEDIIAVEDKNEKSQKLIIQESKPLIVIDGQLQKEGFDVSTLDPSSIKNLMVLKGNDATKKYGQKGKNGVIEIELRSQEELKRTSQEDKNGEDPSKSIKFSVSTITSSDYSERKTLSVRDVGSADPDASKPLYVVDGKEMPEDFNPNSISNEIIESLTVLKGENATDKYGEKASKGVIEIITRK</sequence>
<keyword evidence="7" id="KW-1185">Reference proteome</keyword>
<dbReference type="Pfam" id="PF05569">
    <property type="entry name" value="Peptidase_M56"/>
    <property type="match status" value="1"/>
</dbReference>
<evidence type="ECO:0000256" key="3">
    <source>
        <dbReference type="SAM" id="Phobius"/>
    </source>
</evidence>
<protein>
    <submittedName>
        <fullName evidence="6">TonB-dependent receptor plug domain-containing protein</fullName>
    </submittedName>
</protein>
<dbReference type="Pfam" id="PF07715">
    <property type="entry name" value="Plug"/>
    <property type="match status" value="1"/>
</dbReference>
<feature type="transmembrane region" description="Helical" evidence="3">
    <location>
        <begin position="266"/>
        <end position="286"/>
    </location>
</feature>
<feature type="transmembrane region" description="Helical" evidence="3">
    <location>
        <begin position="90"/>
        <end position="110"/>
    </location>
</feature>
<dbReference type="InterPro" id="IPR012910">
    <property type="entry name" value="Plug_dom"/>
</dbReference>
<keyword evidence="3" id="KW-1133">Transmembrane helix</keyword>
<dbReference type="CDD" id="cd07341">
    <property type="entry name" value="M56_BlaR1_MecR1_like"/>
    <property type="match status" value="1"/>
</dbReference>
<gene>
    <name evidence="6" type="ORF">HC175_12465</name>
</gene>
<keyword evidence="1 3" id="KW-0472">Membrane</keyword>
<evidence type="ECO:0000256" key="1">
    <source>
        <dbReference type="PROSITE-ProRule" id="PRU01360"/>
    </source>
</evidence>
<dbReference type="InterPro" id="IPR052173">
    <property type="entry name" value="Beta-lactam_resp_regulator"/>
</dbReference>
<dbReference type="Gene3D" id="2.170.130.10">
    <property type="entry name" value="TonB-dependent receptor, plug domain"/>
    <property type="match status" value="2"/>
</dbReference>
<accession>A0ABX1CZP8</accession>
<keyword evidence="1" id="KW-0998">Cell outer membrane</keyword>
<comment type="caution">
    <text evidence="6">The sequence shown here is derived from an EMBL/GenBank/DDBJ whole genome shotgun (WGS) entry which is preliminary data.</text>
</comment>
<organism evidence="6 7">
    <name type="scientific">Salinimicrobium oceani</name>
    <dbReference type="NCBI Taxonomy" id="2722702"/>
    <lineage>
        <taxon>Bacteria</taxon>
        <taxon>Pseudomonadati</taxon>
        <taxon>Bacteroidota</taxon>
        <taxon>Flavobacteriia</taxon>
        <taxon>Flavobacteriales</taxon>
        <taxon>Flavobacteriaceae</taxon>
        <taxon>Salinimicrobium</taxon>
    </lineage>
</organism>
<feature type="compositionally biased region" description="Basic and acidic residues" evidence="2">
    <location>
        <begin position="600"/>
        <end position="615"/>
    </location>
</feature>
<comment type="similarity">
    <text evidence="1">Belongs to the TonB-dependent receptor family.</text>
</comment>
<dbReference type="PROSITE" id="PS52016">
    <property type="entry name" value="TONB_DEPENDENT_REC_3"/>
    <property type="match status" value="1"/>
</dbReference>
<dbReference type="EMBL" id="JAAVJR010000007">
    <property type="protein sequence ID" value="NJW53734.1"/>
    <property type="molecule type" value="Genomic_DNA"/>
</dbReference>
<feature type="domain" description="TonB-dependent receptor plug" evidence="5">
    <location>
        <begin position="607"/>
        <end position="696"/>
    </location>
</feature>
<dbReference type="RefSeq" id="WP_168138836.1">
    <property type="nucleotide sequence ID" value="NZ_JAAVJR010000007.1"/>
</dbReference>
<dbReference type="Proteomes" id="UP000703674">
    <property type="component" value="Unassembled WGS sequence"/>
</dbReference>
<dbReference type="PANTHER" id="PTHR34978">
    <property type="entry name" value="POSSIBLE SENSOR-TRANSDUCER PROTEIN BLAR"/>
    <property type="match status" value="1"/>
</dbReference>
<reference evidence="6 7" key="1">
    <citation type="submission" date="2020-03" db="EMBL/GenBank/DDBJ databases">
        <title>Salinimicrobium sp. nov, isolated from SCS.</title>
        <authorList>
            <person name="Cao W.R."/>
        </authorList>
    </citation>
    <scope>NUCLEOTIDE SEQUENCE [LARGE SCALE GENOMIC DNA]</scope>
    <source>
        <strain evidence="7">J15B91</strain>
    </source>
</reference>
<evidence type="ECO:0000259" key="5">
    <source>
        <dbReference type="Pfam" id="PF07715"/>
    </source>
</evidence>
<name>A0ABX1CZP8_9FLAO</name>